<reference evidence="6" key="1">
    <citation type="submission" date="2025-08" db="UniProtKB">
        <authorList>
            <consortium name="RefSeq"/>
        </authorList>
    </citation>
    <scope>IDENTIFICATION</scope>
    <source>
        <strain evidence="6">Tuebingen</strain>
        <tissue evidence="6">Fibroblasts and whole tissue</tissue>
    </source>
</reference>
<keyword evidence="2" id="KW-1133">Transmembrane helix</keyword>
<organism evidence="5 6">
    <name type="scientific">Danio rerio</name>
    <name type="common">Zebrafish</name>
    <name type="synonym">Brachydanio rerio</name>
    <dbReference type="NCBI Taxonomy" id="7955"/>
    <lineage>
        <taxon>Eukaryota</taxon>
        <taxon>Metazoa</taxon>
        <taxon>Chordata</taxon>
        <taxon>Craniata</taxon>
        <taxon>Vertebrata</taxon>
        <taxon>Euteleostomi</taxon>
        <taxon>Actinopterygii</taxon>
        <taxon>Neopterygii</taxon>
        <taxon>Teleostei</taxon>
        <taxon>Ostariophysi</taxon>
        <taxon>Cypriniformes</taxon>
        <taxon>Danionidae</taxon>
        <taxon>Danioninae</taxon>
        <taxon>Danio</taxon>
    </lineage>
</organism>
<feature type="chain" id="PRO_5044289122" evidence="3">
    <location>
        <begin position="19"/>
        <end position="293"/>
    </location>
</feature>
<name>A0AB32TCA3_DANRE</name>
<evidence type="ECO:0000256" key="3">
    <source>
        <dbReference type="SAM" id="SignalP"/>
    </source>
</evidence>
<dbReference type="InterPro" id="IPR007110">
    <property type="entry name" value="Ig-like_dom"/>
</dbReference>
<dbReference type="PANTHER" id="PTHR21063:SF4">
    <property type="entry name" value="CD48 ANTIGEN-RELATED"/>
    <property type="match status" value="1"/>
</dbReference>
<dbReference type="SMART" id="SM00409">
    <property type="entry name" value="IG"/>
    <property type="match status" value="1"/>
</dbReference>
<dbReference type="PROSITE" id="PS50835">
    <property type="entry name" value="IG_LIKE"/>
    <property type="match status" value="1"/>
</dbReference>
<evidence type="ECO:0000256" key="2">
    <source>
        <dbReference type="SAM" id="Phobius"/>
    </source>
</evidence>
<accession>A0AB32TCA3</accession>
<evidence type="ECO:0000259" key="4">
    <source>
        <dbReference type="PROSITE" id="PS50835"/>
    </source>
</evidence>
<dbReference type="RefSeq" id="XP_068072511.1">
    <property type="nucleotide sequence ID" value="XM_068216410.2"/>
</dbReference>
<protein>
    <submittedName>
        <fullName evidence="6">CD48 antigen isoform X1</fullName>
    </submittedName>
</protein>
<evidence type="ECO:0000313" key="6">
    <source>
        <dbReference type="RefSeq" id="XP_068072511.1"/>
    </source>
</evidence>
<dbReference type="PANTHER" id="PTHR21063">
    <property type="entry name" value="LFA-3"/>
    <property type="match status" value="1"/>
</dbReference>
<dbReference type="GeneID" id="110437711"/>
<keyword evidence="3" id="KW-0732">Signal</keyword>
<keyword evidence="5" id="KW-1185">Reference proteome</keyword>
<dbReference type="InterPro" id="IPR036179">
    <property type="entry name" value="Ig-like_dom_sf"/>
</dbReference>
<keyword evidence="2" id="KW-0472">Membrane</keyword>
<dbReference type="Gene3D" id="2.60.40.10">
    <property type="entry name" value="Immunoglobulins"/>
    <property type="match status" value="2"/>
</dbReference>
<dbReference type="CDD" id="cd00096">
    <property type="entry name" value="Ig"/>
    <property type="match status" value="1"/>
</dbReference>
<evidence type="ECO:0000313" key="5">
    <source>
        <dbReference type="Proteomes" id="UP000000437"/>
    </source>
</evidence>
<feature type="signal peptide" evidence="3">
    <location>
        <begin position="1"/>
        <end position="18"/>
    </location>
</feature>
<dbReference type="InterPro" id="IPR013783">
    <property type="entry name" value="Ig-like_fold"/>
</dbReference>
<feature type="transmembrane region" description="Helical" evidence="2">
    <location>
        <begin position="226"/>
        <end position="250"/>
    </location>
</feature>
<sequence>MLFHVFALFCLCWKTLFGVFSEIVSVTEGDSVTLNFNAVHEGDHILWKYGAENTLIAKINIKQQDFFTFDDVLDGRFRNRLKLDHQTGSLTITNIRSEHAGIYELEIIGSKLTIEKFSISVYARLPVPVTIRDCSSSSSSLSQYNCSVLCSVVNVSAVSLSWYKGNSVLSSISVSDLSISLSLPLEVEYQDENTYSCVINNTISNQTTHLDINTLCQLCPDEDLHWFYIVWMCAVVGSLMILVSAVMCCISKKRRKTVYNQEEDQSDSTSCKQKSQKTKSDMQAVYYNVPKRR</sequence>
<feature type="domain" description="Ig-like" evidence="4">
    <location>
        <begin position="126"/>
        <end position="213"/>
    </location>
</feature>
<dbReference type="AlphaFoldDB" id="A0AB32TCA3"/>
<keyword evidence="2" id="KW-0812">Transmembrane</keyword>
<feature type="region of interest" description="Disordered" evidence="1">
    <location>
        <begin position="260"/>
        <end position="281"/>
    </location>
</feature>
<gene>
    <name evidence="6" type="primary">LOC110437711</name>
</gene>
<dbReference type="SUPFAM" id="SSF48726">
    <property type="entry name" value="Immunoglobulin"/>
    <property type="match status" value="2"/>
</dbReference>
<proteinExistence type="predicted"/>
<dbReference type="InterPro" id="IPR003599">
    <property type="entry name" value="Ig_sub"/>
</dbReference>
<evidence type="ECO:0000256" key="1">
    <source>
        <dbReference type="SAM" id="MobiDB-lite"/>
    </source>
</evidence>
<dbReference type="Proteomes" id="UP000000437">
    <property type="component" value="Chromosome 22"/>
</dbReference>